<keyword evidence="2 6" id="KW-0812">Transmembrane</keyword>
<dbReference type="AlphaFoldDB" id="A0A8X6SAW2"/>
<dbReference type="EMBL" id="BMAU01021294">
    <property type="protein sequence ID" value="GFY10109.1"/>
    <property type="molecule type" value="Genomic_DNA"/>
</dbReference>
<evidence type="ECO:0000256" key="3">
    <source>
        <dbReference type="ARBA" id="ARBA00022989"/>
    </source>
</evidence>
<evidence type="ECO:0000256" key="6">
    <source>
        <dbReference type="SAM" id="Phobius"/>
    </source>
</evidence>
<organism evidence="7 8">
    <name type="scientific">Trichonephila clavipes</name>
    <name type="common">Golden silk orbweaver</name>
    <name type="synonym">Nephila clavipes</name>
    <dbReference type="NCBI Taxonomy" id="2585209"/>
    <lineage>
        <taxon>Eukaryota</taxon>
        <taxon>Metazoa</taxon>
        <taxon>Ecdysozoa</taxon>
        <taxon>Arthropoda</taxon>
        <taxon>Chelicerata</taxon>
        <taxon>Arachnida</taxon>
        <taxon>Araneae</taxon>
        <taxon>Araneomorphae</taxon>
        <taxon>Entelegynae</taxon>
        <taxon>Araneoidea</taxon>
        <taxon>Nephilidae</taxon>
        <taxon>Trichonephila</taxon>
    </lineage>
</organism>
<dbReference type="GO" id="GO:0016020">
    <property type="term" value="C:membrane"/>
    <property type="evidence" value="ECO:0007669"/>
    <property type="project" value="UniProtKB-SubCell"/>
</dbReference>
<keyword evidence="8" id="KW-1185">Reference proteome</keyword>
<keyword evidence="4 6" id="KW-0472">Membrane</keyword>
<accession>A0A8X6SAW2</accession>
<evidence type="ECO:0000256" key="1">
    <source>
        <dbReference type="ARBA" id="ARBA00004141"/>
    </source>
</evidence>
<evidence type="ECO:0000313" key="7">
    <source>
        <dbReference type="EMBL" id="GFY10109.1"/>
    </source>
</evidence>
<dbReference type="Gene3D" id="1.20.1070.10">
    <property type="entry name" value="Rhodopsin 7-helix transmembrane proteins"/>
    <property type="match status" value="1"/>
</dbReference>
<reference evidence="7" key="1">
    <citation type="submission" date="2020-08" db="EMBL/GenBank/DDBJ databases">
        <title>Multicomponent nature underlies the extraordinary mechanical properties of spider dragline silk.</title>
        <authorList>
            <person name="Kono N."/>
            <person name="Nakamura H."/>
            <person name="Mori M."/>
            <person name="Yoshida Y."/>
            <person name="Ohtoshi R."/>
            <person name="Malay A.D."/>
            <person name="Moran D.A.P."/>
            <person name="Tomita M."/>
            <person name="Numata K."/>
            <person name="Arakawa K."/>
        </authorList>
    </citation>
    <scope>NUCLEOTIDE SEQUENCE</scope>
</reference>
<dbReference type="GO" id="GO:0004930">
    <property type="term" value="F:G protein-coupled receptor activity"/>
    <property type="evidence" value="ECO:0007669"/>
    <property type="project" value="InterPro"/>
</dbReference>
<dbReference type="Pfam" id="PF00002">
    <property type="entry name" value="7tm_2"/>
    <property type="match status" value="1"/>
</dbReference>
<dbReference type="Proteomes" id="UP000887159">
    <property type="component" value="Unassembled WGS sequence"/>
</dbReference>
<comment type="caution">
    <text evidence="7">The sequence shown here is derived from an EMBL/GenBank/DDBJ whole genome shotgun (WGS) entry which is preliminary data.</text>
</comment>
<evidence type="ECO:0000256" key="5">
    <source>
        <dbReference type="SAM" id="MobiDB-lite"/>
    </source>
</evidence>
<sequence length="189" mass="21661">MEQKDELAQPISEADIHQKENPEGPELIKNGHQHDHQVAKMVTKRWLRVTFILFPVLGITWIFGFLFVGKHFEVAGYLFAFFNSFQSRKRSERANGEKEQNWEQLIWATQLILLINRKKLRRWDRNSDTLMALIASLMGQEQAVPLMGQEQRLINGTGTDSMGRGVGRNSDTLMGQEQRLINGTGTATH</sequence>
<keyword evidence="3 6" id="KW-1133">Transmembrane helix</keyword>
<evidence type="ECO:0000313" key="8">
    <source>
        <dbReference type="Proteomes" id="UP000887159"/>
    </source>
</evidence>
<name>A0A8X6SAW2_TRICX</name>
<protein>
    <recommendedName>
        <fullName evidence="9">Transmembrane protein</fullName>
    </recommendedName>
</protein>
<comment type="subcellular location">
    <subcellularLocation>
        <location evidence="1">Membrane</location>
        <topology evidence="1">Multi-pass membrane protein</topology>
    </subcellularLocation>
</comment>
<evidence type="ECO:0000256" key="4">
    <source>
        <dbReference type="ARBA" id="ARBA00023136"/>
    </source>
</evidence>
<feature type="transmembrane region" description="Helical" evidence="6">
    <location>
        <begin position="46"/>
        <end position="68"/>
    </location>
</feature>
<gene>
    <name evidence="7" type="ORF">TNCV_1946541</name>
</gene>
<dbReference type="InterPro" id="IPR000832">
    <property type="entry name" value="GPCR_2_secretin-like"/>
</dbReference>
<evidence type="ECO:0000256" key="2">
    <source>
        <dbReference type="ARBA" id="ARBA00022692"/>
    </source>
</evidence>
<feature type="region of interest" description="Disordered" evidence="5">
    <location>
        <begin position="1"/>
        <end position="30"/>
    </location>
</feature>
<proteinExistence type="predicted"/>
<evidence type="ECO:0008006" key="9">
    <source>
        <dbReference type="Google" id="ProtNLM"/>
    </source>
</evidence>